<gene>
    <name evidence="2" type="ORF">BKA67DRAFT_692732</name>
</gene>
<feature type="region of interest" description="Disordered" evidence="1">
    <location>
        <begin position="15"/>
        <end position="36"/>
    </location>
</feature>
<protein>
    <submittedName>
        <fullName evidence="2">Uncharacterized protein</fullName>
    </submittedName>
</protein>
<dbReference type="OrthoDB" id="2251794at2759"/>
<accession>A0A9P8UJK5</accession>
<sequence>MDRLCLEEKRERQKEEAGFQGCDTTSTSGKRKRTVTGGDRFSVSCYTDNGASVNGNKRWDYVPGWGCWISAKWTQLGCETALFQNLTGVADDTPGSDPRSSYANTSRPLGSTAPGSSLSAGGLAPVYSGQPVQVDEEWQDQGQGQHSYEYPQITEGAMIQAVPQGQSKHRN</sequence>
<name>A0A9P8UJK5_9PEZI</name>
<evidence type="ECO:0000313" key="3">
    <source>
        <dbReference type="Proteomes" id="UP000758603"/>
    </source>
</evidence>
<keyword evidence="3" id="KW-1185">Reference proteome</keyword>
<feature type="region of interest" description="Disordered" evidence="1">
    <location>
        <begin position="91"/>
        <end position="153"/>
    </location>
</feature>
<dbReference type="Proteomes" id="UP000758603">
    <property type="component" value="Unassembled WGS sequence"/>
</dbReference>
<reference evidence="2" key="1">
    <citation type="journal article" date="2021" name="Nat. Commun.">
        <title>Genetic determinants of endophytism in the Arabidopsis root mycobiome.</title>
        <authorList>
            <person name="Mesny F."/>
            <person name="Miyauchi S."/>
            <person name="Thiergart T."/>
            <person name="Pickel B."/>
            <person name="Atanasova L."/>
            <person name="Karlsson M."/>
            <person name="Huettel B."/>
            <person name="Barry K.W."/>
            <person name="Haridas S."/>
            <person name="Chen C."/>
            <person name="Bauer D."/>
            <person name="Andreopoulos W."/>
            <person name="Pangilinan J."/>
            <person name="LaButti K."/>
            <person name="Riley R."/>
            <person name="Lipzen A."/>
            <person name="Clum A."/>
            <person name="Drula E."/>
            <person name="Henrissat B."/>
            <person name="Kohler A."/>
            <person name="Grigoriev I.V."/>
            <person name="Martin F.M."/>
            <person name="Hacquard S."/>
        </authorList>
    </citation>
    <scope>NUCLEOTIDE SEQUENCE</scope>
    <source>
        <strain evidence="2">MPI-SDFR-AT-0073</strain>
    </source>
</reference>
<dbReference type="EMBL" id="JAGPXC010000005">
    <property type="protein sequence ID" value="KAH6653663.1"/>
    <property type="molecule type" value="Genomic_DNA"/>
</dbReference>
<comment type="caution">
    <text evidence="2">The sequence shown here is derived from an EMBL/GenBank/DDBJ whole genome shotgun (WGS) entry which is preliminary data.</text>
</comment>
<evidence type="ECO:0000256" key="1">
    <source>
        <dbReference type="SAM" id="MobiDB-lite"/>
    </source>
</evidence>
<dbReference type="AlphaFoldDB" id="A0A9P8UJK5"/>
<proteinExistence type="predicted"/>
<dbReference type="RefSeq" id="XP_045957940.1">
    <property type="nucleotide sequence ID" value="XM_046109224.1"/>
</dbReference>
<evidence type="ECO:0000313" key="2">
    <source>
        <dbReference type="EMBL" id="KAH6653663.1"/>
    </source>
</evidence>
<dbReference type="GeneID" id="70138115"/>
<organism evidence="2 3">
    <name type="scientific">Truncatella angustata</name>
    <dbReference type="NCBI Taxonomy" id="152316"/>
    <lineage>
        <taxon>Eukaryota</taxon>
        <taxon>Fungi</taxon>
        <taxon>Dikarya</taxon>
        <taxon>Ascomycota</taxon>
        <taxon>Pezizomycotina</taxon>
        <taxon>Sordariomycetes</taxon>
        <taxon>Xylariomycetidae</taxon>
        <taxon>Amphisphaeriales</taxon>
        <taxon>Sporocadaceae</taxon>
        <taxon>Truncatella</taxon>
    </lineage>
</organism>
<feature type="compositionally biased region" description="Polar residues" evidence="1">
    <location>
        <begin position="98"/>
        <end position="119"/>
    </location>
</feature>